<evidence type="ECO:0000256" key="5">
    <source>
        <dbReference type="ARBA" id="ARBA00023163"/>
    </source>
</evidence>
<evidence type="ECO:0000256" key="4">
    <source>
        <dbReference type="ARBA" id="ARBA00023125"/>
    </source>
</evidence>
<dbReference type="InterPro" id="IPR039420">
    <property type="entry name" value="WalR-like"/>
</dbReference>
<evidence type="ECO:0000256" key="3">
    <source>
        <dbReference type="ARBA" id="ARBA00023015"/>
    </source>
</evidence>
<dbReference type="PROSITE" id="PS50110">
    <property type="entry name" value="RESPONSE_REGULATORY"/>
    <property type="match status" value="1"/>
</dbReference>
<gene>
    <name evidence="8" type="ORF">MNBD_ACTINO01-1900</name>
</gene>
<dbReference type="GO" id="GO:0032993">
    <property type="term" value="C:protein-DNA complex"/>
    <property type="evidence" value="ECO:0007669"/>
    <property type="project" value="TreeGrafter"/>
</dbReference>
<dbReference type="GO" id="GO:0005829">
    <property type="term" value="C:cytosol"/>
    <property type="evidence" value="ECO:0007669"/>
    <property type="project" value="TreeGrafter"/>
</dbReference>
<dbReference type="PANTHER" id="PTHR48111:SF4">
    <property type="entry name" value="DNA-BINDING DUAL TRANSCRIPTIONAL REGULATOR OMPR"/>
    <property type="match status" value="1"/>
</dbReference>
<dbReference type="AlphaFoldDB" id="A0A3B0RK14"/>
<dbReference type="InterPro" id="IPR001867">
    <property type="entry name" value="OmpR/PhoB-type_DNA-bd"/>
</dbReference>
<keyword evidence="5" id="KW-0804">Transcription</keyword>
<dbReference type="GO" id="GO:0000976">
    <property type="term" value="F:transcription cis-regulatory region binding"/>
    <property type="evidence" value="ECO:0007669"/>
    <property type="project" value="TreeGrafter"/>
</dbReference>
<dbReference type="SMART" id="SM00862">
    <property type="entry name" value="Trans_reg_C"/>
    <property type="match status" value="1"/>
</dbReference>
<evidence type="ECO:0000313" key="8">
    <source>
        <dbReference type="EMBL" id="VAV91901.1"/>
    </source>
</evidence>
<evidence type="ECO:0000259" key="7">
    <source>
        <dbReference type="PROSITE" id="PS51755"/>
    </source>
</evidence>
<feature type="domain" description="OmpR/PhoB-type" evidence="7">
    <location>
        <begin position="129"/>
        <end position="228"/>
    </location>
</feature>
<dbReference type="Gene3D" id="6.10.250.690">
    <property type="match status" value="1"/>
</dbReference>
<dbReference type="PROSITE" id="PS51755">
    <property type="entry name" value="OMPR_PHOB"/>
    <property type="match status" value="1"/>
</dbReference>
<dbReference type="Pfam" id="PF00072">
    <property type="entry name" value="Response_reg"/>
    <property type="match status" value="1"/>
</dbReference>
<dbReference type="FunFam" id="3.40.50.2300:FF:000001">
    <property type="entry name" value="DNA-binding response regulator PhoB"/>
    <property type="match status" value="1"/>
</dbReference>
<keyword evidence="1" id="KW-0597">Phosphoprotein</keyword>
<dbReference type="InterPro" id="IPR011006">
    <property type="entry name" value="CheY-like_superfamily"/>
</dbReference>
<dbReference type="PANTHER" id="PTHR48111">
    <property type="entry name" value="REGULATOR OF RPOS"/>
    <property type="match status" value="1"/>
</dbReference>
<dbReference type="Pfam" id="PF00486">
    <property type="entry name" value="Trans_reg_C"/>
    <property type="match status" value="1"/>
</dbReference>
<protein>
    <submittedName>
        <fullName evidence="8">Phosphate regulon transcriptional regulatory protein PhoB (SphR)</fullName>
    </submittedName>
</protein>
<reference evidence="8" key="1">
    <citation type="submission" date="2018-06" db="EMBL/GenBank/DDBJ databases">
        <authorList>
            <person name="Zhirakovskaya E."/>
        </authorList>
    </citation>
    <scope>NUCLEOTIDE SEQUENCE</scope>
</reference>
<dbReference type="GO" id="GO:0000156">
    <property type="term" value="F:phosphorelay response regulator activity"/>
    <property type="evidence" value="ECO:0007669"/>
    <property type="project" value="TreeGrafter"/>
</dbReference>
<dbReference type="GO" id="GO:0006355">
    <property type="term" value="P:regulation of DNA-templated transcription"/>
    <property type="evidence" value="ECO:0007669"/>
    <property type="project" value="InterPro"/>
</dbReference>
<keyword evidence="3" id="KW-0805">Transcription regulation</keyword>
<dbReference type="FunFam" id="1.10.10.10:FF:000018">
    <property type="entry name" value="DNA-binding response regulator ResD"/>
    <property type="match status" value="1"/>
</dbReference>
<feature type="domain" description="Response regulatory" evidence="6">
    <location>
        <begin position="5"/>
        <end position="118"/>
    </location>
</feature>
<dbReference type="Gene3D" id="3.40.50.2300">
    <property type="match status" value="1"/>
</dbReference>
<proteinExistence type="predicted"/>
<dbReference type="SUPFAM" id="SSF52172">
    <property type="entry name" value="CheY-like"/>
    <property type="match status" value="1"/>
</dbReference>
<dbReference type="SMART" id="SM00448">
    <property type="entry name" value="REC"/>
    <property type="match status" value="1"/>
</dbReference>
<sequence length="231" mass="25892">MPQPRILLADDERELRDMLAKYLSAEGFDVIEATDGASALDLARREDPDLVLLDVGMPEMDGFEVLRELRTSSAVPVIMLTARAEEIDRVVGLTVGADDYVTKPFSPRELVARIKAVLRRGRAEAEDDERPLRFDGLTIDVARHEVLVDGEPVEVTTLEFDLLHTLASAPGRVMTRELLMERVWGWDFVGVDRVVDVHISNLRKALRDDPNNQRYIATVRGVGYKFIAGPL</sequence>
<evidence type="ECO:0000256" key="1">
    <source>
        <dbReference type="ARBA" id="ARBA00022553"/>
    </source>
</evidence>
<dbReference type="CDD" id="cd00383">
    <property type="entry name" value="trans_reg_C"/>
    <property type="match status" value="1"/>
</dbReference>
<keyword evidence="4" id="KW-0238">DNA-binding</keyword>
<accession>A0A3B0RK14</accession>
<dbReference type="Gene3D" id="1.10.10.10">
    <property type="entry name" value="Winged helix-like DNA-binding domain superfamily/Winged helix DNA-binding domain"/>
    <property type="match status" value="1"/>
</dbReference>
<evidence type="ECO:0000256" key="2">
    <source>
        <dbReference type="ARBA" id="ARBA00023012"/>
    </source>
</evidence>
<organism evidence="8">
    <name type="scientific">hydrothermal vent metagenome</name>
    <dbReference type="NCBI Taxonomy" id="652676"/>
    <lineage>
        <taxon>unclassified sequences</taxon>
        <taxon>metagenomes</taxon>
        <taxon>ecological metagenomes</taxon>
    </lineage>
</organism>
<dbReference type="EMBL" id="UOEI01000073">
    <property type="protein sequence ID" value="VAV91901.1"/>
    <property type="molecule type" value="Genomic_DNA"/>
</dbReference>
<name>A0A3B0RK14_9ZZZZ</name>
<keyword evidence="2" id="KW-0902">Two-component regulatory system</keyword>
<dbReference type="InterPro" id="IPR036388">
    <property type="entry name" value="WH-like_DNA-bd_sf"/>
</dbReference>
<dbReference type="InterPro" id="IPR001789">
    <property type="entry name" value="Sig_transdc_resp-reg_receiver"/>
</dbReference>
<evidence type="ECO:0000259" key="6">
    <source>
        <dbReference type="PROSITE" id="PS50110"/>
    </source>
</evidence>